<proteinExistence type="inferred from homology"/>
<gene>
    <name evidence="3" type="ORF">MTR_0616s0010</name>
</gene>
<feature type="non-terminal residue" evidence="3">
    <location>
        <position position="1"/>
    </location>
</feature>
<comment type="similarity">
    <text evidence="1">Belongs to the phD/YefM antitoxin family.</text>
</comment>
<dbReference type="Gene3D" id="3.30.2310.20">
    <property type="entry name" value="RelE-like"/>
    <property type="match status" value="1"/>
</dbReference>
<keyword evidence="2" id="KW-1277">Toxin-antitoxin system</keyword>
<sequence>MLITQNGEAKLVVMDVRTYEEQEQTLALLKILAIGQKQIEQGKYRDADEDIKDLKSYVQTNFGKPTWLNTKGEIRDAIKTIASHPMVGNIPPEFEALNLTQYRQILTGLNRIIYETPAGSTVAYVHVICDQRRDLKTLLTRRLLRG</sequence>
<dbReference type="InterPro" id="IPR007712">
    <property type="entry name" value="RelE/ParE_toxin"/>
</dbReference>
<evidence type="ECO:0000313" key="5">
    <source>
        <dbReference type="Proteomes" id="UP000002051"/>
    </source>
</evidence>
<dbReference type="SUPFAM" id="SSF143120">
    <property type="entry name" value="YefM-like"/>
    <property type="match status" value="1"/>
</dbReference>
<evidence type="ECO:0000256" key="2">
    <source>
        <dbReference type="ARBA" id="ARBA00022649"/>
    </source>
</evidence>
<keyword evidence="5" id="KW-1185">Reference proteome</keyword>
<dbReference type="Pfam" id="PF05016">
    <property type="entry name" value="ParE_toxin"/>
    <property type="match status" value="1"/>
</dbReference>
<evidence type="ECO:0000313" key="3">
    <source>
        <dbReference type="EMBL" id="KEH15724.1"/>
    </source>
</evidence>
<reference evidence="3 5" key="1">
    <citation type="journal article" date="2011" name="Nature">
        <title>The Medicago genome provides insight into the evolution of rhizobial symbioses.</title>
        <authorList>
            <person name="Young N.D."/>
            <person name="Debelle F."/>
            <person name="Oldroyd G.E."/>
            <person name="Geurts R."/>
            <person name="Cannon S.B."/>
            <person name="Udvardi M.K."/>
            <person name="Benedito V.A."/>
            <person name="Mayer K.F."/>
            <person name="Gouzy J."/>
            <person name="Schoof H."/>
            <person name="Van de Peer Y."/>
            <person name="Proost S."/>
            <person name="Cook D.R."/>
            <person name="Meyers B.C."/>
            <person name="Spannagl M."/>
            <person name="Cheung F."/>
            <person name="De Mita S."/>
            <person name="Krishnakumar V."/>
            <person name="Gundlach H."/>
            <person name="Zhou S."/>
            <person name="Mudge J."/>
            <person name="Bharti A.K."/>
            <person name="Murray J.D."/>
            <person name="Naoumkina M.A."/>
            <person name="Rosen B."/>
            <person name="Silverstein K.A."/>
            <person name="Tang H."/>
            <person name="Rombauts S."/>
            <person name="Zhao P.X."/>
            <person name="Zhou P."/>
            <person name="Barbe V."/>
            <person name="Bardou P."/>
            <person name="Bechner M."/>
            <person name="Bellec A."/>
            <person name="Berger A."/>
            <person name="Berges H."/>
            <person name="Bidwell S."/>
            <person name="Bisseling T."/>
            <person name="Choisne N."/>
            <person name="Couloux A."/>
            <person name="Denny R."/>
            <person name="Deshpande S."/>
            <person name="Dai X."/>
            <person name="Doyle J.J."/>
            <person name="Dudez A.M."/>
            <person name="Farmer A.D."/>
            <person name="Fouteau S."/>
            <person name="Franken C."/>
            <person name="Gibelin C."/>
            <person name="Gish J."/>
            <person name="Goldstein S."/>
            <person name="Gonzalez A.J."/>
            <person name="Green P.J."/>
            <person name="Hallab A."/>
            <person name="Hartog M."/>
            <person name="Hua A."/>
            <person name="Humphray S.J."/>
            <person name="Jeong D.H."/>
            <person name="Jing Y."/>
            <person name="Jocker A."/>
            <person name="Kenton S.M."/>
            <person name="Kim D.J."/>
            <person name="Klee K."/>
            <person name="Lai H."/>
            <person name="Lang C."/>
            <person name="Lin S."/>
            <person name="Macmil S.L."/>
            <person name="Magdelenat G."/>
            <person name="Matthews L."/>
            <person name="McCorrison J."/>
            <person name="Monaghan E.L."/>
            <person name="Mun J.H."/>
            <person name="Najar F.Z."/>
            <person name="Nicholson C."/>
            <person name="Noirot C."/>
            <person name="O'Bleness M."/>
            <person name="Paule C.R."/>
            <person name="Poulain J."/>
            <person name="Prion F."/>
            <person name="Qin B."/>
            <person name="Qu C."/>
            <person name="Retzel E.F."/>
            <person name="Riddle C."/>
            <person name="Sallet E."/>
            <person name="Samain S."/>
            <person name="Samson N."/>
            <person name="Sanders I."/>
            <person name="Saurat O."/>
            <person name="Scarpelli C."/>
            <person name="Schiex T."/>
            <person name="Segurens B."/>
            <person name="Severin A.J."/>
            <person name="Sherrier D.J."/>
            <person name="Shi R."/>
            <person name="Sims S."/>
            <person name="Singer S.R."/>
            <person name="Sinharoy S."/>
            <person name="Sterck L."/>
            <person name="Viollet A."/>
            <person name="Wang B.B."/>
            <person name="Wang K."/>
            <person name="Wang M."/>
            <person name="Wang X."/>
            <person name="Warfsmann J."/>
            <person name="Weissenbach J."/>
            <person name="White D.D."/>
            <person name="White J.D."/>
            <person name="Wiley G.B."/>
            <person name="Wincker P."/>
            <person name="Xing Y."/>
            <person name="Yang L."/>
            <person name="Yao Z."/>
            <person name="Ying F."/>
            <person name="Zhai J."/>
            <person name="Zhou L."/>
            <person name="Zuber A."/>
            <person name="Denarie J."/>
            <person name="Dixon R.A."/>
            <person name="May G.D."/>
            <person name="Schwartz D.C."/>
            <person name="Rogers J."/>
            <person name="Quetier F."/>
            <person name="Town C.D."/>
            <person name="Roe B.A."/>
        </authorList>
    </citation>
    <scope>NUCLEOTIDE SEQUENCE [LARGE SCALE GENOMIC DNA]</scope>
    <source>
        <strain evidence="3">A17</strain>
        <strain evidence="4 5">cv. Jemalong A17</strain>
    </source>
</reference>
<dbReference type="InterPro" id="IPR036165">
    <property type="entry name" value="YefM-like_sf"/>
</dbReference>
<dbReference type="HOGENOM" id="CLU_1782247_0_0_1"/>
<organism evidence="3 5">
    <name type="scientific">Medicago truncatula</name>
    <name type="common">Barrel medic</name>
    <name type="synonym">Medicago tribuloides</name>
    <dbReference type="NCBI Taxonomy" id="3880"/>
    <lineage>
        <taxon>Eukaryota</taxon>
        <taxon>Viridiplantae</taxon>
        <taxon>Streptophyta</taxon>
        <taxon>Embryophyta</taxon>
        <taxon>Tracheophyta</taxon>
        <taxon>Spermatophyta</taxon>
        <taxon>Magnoliopsida</taxon>
        <taxon>eudicotyledons</taxon>
        <taxon>Gunneridae</taxon>
        <taxon>Pentapetalae</taxon>
        <taxon>rosids</taxon>
        <taxon>fabids</taxon>
        <taxon>Fabales</taxon>
        <taxon>Fabaceae</taxon>
        <taxon>Papilionoideae</taxon>
        <taxon>50 kb inversion clade</taxon>
        <taxon>NPAAA clade</taxon>
        <taxon>Hologalegina</taxon>
        <taxon>IRL clade</taxon>
        <taxon>Trifolieae</taxon>
        <taxon>Medicago</taxon>
    </lineage>
</organism>
<accession>A0A072TDU4</accession>
<dbReference type="Proteomes" id="UP000002051">
    <property type="component" value="Unassembled WGS sequence"/>
</dbReference>
<reference evidence="3 5" key="2">
    <citation type="journal article" date="2014" name="BMC Genomics">
        <title>An improved genome release (version Mt4.0) for the model legume Medicago truncatula.</title>
        <authorList>
            <person name="Tang H."/>
            <person name="Krishnakumar V."/>
            <person name="Bidwell S."/>
            <person name="Rosen B."/>
            <person name="Chan A."/>
            <person name="Zhou S."/>
            <person name="Gentzbittel L."/>
            <person name="Childs K.L."/>
            <person name="Yandell M."/>
            <person name="Gundlach H."/>
            <person name="Mayer K.F."/>
            <person name="Schwartz D.C."/>
            <person name="Town C.D."/>
        </authorList>
    </citation>
    <scope>GENOME REANNOTATION</scope>
    <source>
        <strain evidence="3">A17</strain>
        <strain evidence="4 5">cv. Jemalong A17</strain>
    </source>
</reference>
<dbReference type="EMBL" id="KL403340">
    <property type="protein sequence ID" value="KEH15724.1"/>
    <property type="molecule type" value="Genomic_DNA"/>
</dbReference>
<evidence type="ECO:0000256" key="1">
    <source>
        <dbReference type="ARBA" id="ARBA00009981"/>
    </source>
</evidence>
<evidence type="ECO:0000313" key="4">
    <source>
        <dbReference type="EnsemblPlants" id="KEH15724"/>
    </source>
</evidence>
<dbReference type="AlphaFoldDB" id="A0A072TDU4"/>
<protein>
    <submittedName>
        <fullName evidence="3">Plasmid stabilization system toxin protein</fullName>
    </submittedName>
</protein>
<reference evidence="4" key="3">
    <citation type="submission" date="2015-06" db="UniProtKB">
        <authorList>
            <consortium name="EnsemblPlants"/>
        </authorList>
    </citation>
    <scope>IDENTIFICATION</scope>
    <source>
        <strain evidence="4">cv. Jemalong A17</strain>
    </source>
</reference>
<name>A0A072TDU4_MEDTR</name>
<dbReference type="InterPro" id="IPR035093">
    <property type="entry name" value="RelE/ParE_toxin_dom_sf"/>
</dbReference>
<dbReference type="EnsemblPlants" id="KEH15724">
    <property type="protein sequence ID" value="KEH15724"/>
    <property type="gene ID" value="MTR_0616s0010"/>
</dbReference>